<proteinExistence type="predicted"/>
<keyword evidence="2" id="KW-1185">Reference proteome</keyword>
<protein>
    <submittedName>
        <fullName evidence="1">Uncharacterized protein</fullName>
    </submittedName>
</protein>
<name>A0ACC1THC2_9AGAR</name>
<dbReference type="Proteomes" id="UP001163835">
    <property type="component" value="Unassembled WGS sequence"/>
</dbReference>
<organism evidence="1 2">
    <name type="scientific">Lentinula aff. lateritia</name>
    <dbReference type="NCBI Taxonomy" id="2804960"/>
    <lineage>
        <taxon>Eukaryota</taxon>
        <taxon>Fungi</taxon>
        <taxon>Dikarya</taxon>
        <taxon>Basidiomycota</taxon>
        <taxon>Agaricomycotina</taxon>
        <taxon>Agaricomycetes</taxon>
        <taxon>Agaricomycetidae</taxon>
        <taxon>Agaricales</taxon>
        <taxon>Marasmiineae</taxon>
        <taxon>Omphalotaceae</taxon>
        <taxon>Lentinula</taxon>
    </lineage>
</organism>
<dbReference type="EMBL" id="MU796280">
    <property type="protein sequence ID" value="KAJ3804125.1"/>
    <property type="molecule type" value="Genomic_DNA"/>
</dbReference>
<reference evidence="1" key="1">
    <citation type="submission" date="2022-09" db="EMBL/GenBank/DDBJ databases">
        <title>A Global Phylogenomic Analysis of the Shiitake Genus Lentinula.</title>
        <authorList>
            <consortium name="DOE Joint Genome Institute"/>
            <person name="Sierra-Patev S."/>
            <person name="Min B."/>
            <person name="Naranjo-Ortiz M."/>
            <person name="Looney B."/>
            <person name="Konkel Z."/>
            <person name="Slot J.C."/>
            <person name="Sakamoto Y."/>
            <person name="Steenwyk J.L."/>
            <person name="Rokas A."/>
            <person name="Carro J."/>
            <person name="Camarero S."/>
            <person name="Ferreira P."/>
            <person name="Molpeceres G."/>
            <person name="Ruiz-Duenas F.J."/>
            <person name="Serrano A."/>
            <person name="Henrissat B."/>
            <person name="Drula E."/>
            <person name="Hughes K.W."/>
            <person name="Mata J.L."/>
            <person name="Ishikawa N.K."/>
            <person name="Vargas-Isla R."/>
            <person name="Ushijima S."/>
            <person name="Smith C.A."/>
            <person name="Ahrendt S."/>
            <person name="Andreopoulos W."/>
            <person name="He G."/>
            <person name="Labutti K."/>
            <person name="Lipzen A."/>
            <person name="Ng V."/>
            <person name="Riley R."/>
            <person name="Sandor L."/>
            <person name="Barry K."/>
            <person name="Martinez A.T."/>
            <person name="Xiao Y."/>
            <person name="Gibbons J.G."/>
            <person name="Terashima K."/>
            <person name="Grigoriev I.V."/>
            <person name="Hibbett D.S."/>
        </authorList>
    </citation>
    <scope>NUCLEOTIDE SEQUENCE</scope>
    <source>
        <strain evidence="1">TMI1499</strain>
    </source>
</reference>
<sequence>MMKNFAAWPSSIRKNPKLSAKLRLRGQETNAFDVLMGRTGKMQAKDKKSTEMAETSIHLSGVTVAKATEIGKATKQKKVSDMKGKGKSGTNIEVKSGSTSTIIGKMRPRTKPDVKKLAIPHIFLEDEGEDFPGELSNIGKIPGLPAHPQQPLPTGNSPSPLEFGTLPPKSSSPDIEERLIGVDKAILTMDDVKMKGADEITVERQPAPNNSLPAIDTNVVP</sequence>
<accession>A0ACC1THC2</accession>
<comment type="caution">
    <text evidence="1">The sequence shown here is derived from an EMBL/GenBank/DDBJ whole genome shotgun (WGS) entry which is preliminary data.</text>
</comment>
<evidence type="ECO:0000313" key="2">
    <source>
        <dbReference type="Proteomes" id="UP001163835"/>
    </source>
</evidence>
<gene>
    <name evidence="1" type="ORF">F5876DRAFT_70891</name>
</gene>
<evidence type="ECO:0000313" key="1">
    <source>
        <dbReference type="EMBL" id="KAJ3804125.1"/>
    </source>
</evidence>